<dbReference type="SMART" id="SM00471">
    <property type="entry name" value="HDc"/>
    <property type="match status" value="1"/>
</dbReference>
<dbReference type="FunFam" id="1.10.3090.10:FF:000002">
    <property type="entry name" value="CCA tRNA nucleotidyltransferase"/>
    <property type="match status" value="1"/>
</dbReference>
<keyword evidence="8" id="KW-0175">Coiled coil</keyword>
<dbReference type="InterPro" id="IPR032828">
    <property type="entry name" value="PolyA_RNA-bd"/>
</dbReference>
<dbReference type="KEGG" id="kfl:Kfla_7056"/>
<dbReference type="NCBIfam" id="TIGR00277">
    <property type="entry name" value="HDIG"/>
    <property type="match status" value="1"/>
</dbReference>
<keyword evidence="4 10" id="KW-0548">Nucleotidyltransferase</keyword>
<sequence>MSAVQRQGVQSLLKIAPVVDELGARFDRAGHEIALVGGPVRDILLGRGSKDLDFATSARPDDVQRLLTGWADHVWDIGKDFGTIGCRKGDWVLEITTYRSESYDPTSRKPEVAYGDTLEADLARRDFAMNAMAVLLPSHRFVDPYGGLEDVANKAIRTPGSPEDSFSDDPLRMMRAARFAAQLAFTPDPAVVAAMTAMAERITIVSAERVRDELVKLVCAPYPRIGLDLLVSTGLADHVLPELPALRLELDEHHRHKDVYQHSLTVLDQAIDLEPRLGEEVELPDFVVRFAALIHDIGKPRTRKFEGDGKVTFHHHDVVGAKLARKRMKALRFSNEQIDQVGKLVELHLRFHGYGTGEWTDSAVRRYVRDAGPLLTRLHVLTRADSTTRNRRKADALRAAYDDLEQRIARLQEQEELDAMRPDLDGNQIMEILGIGPGRKVGEAYKFLMELRMDQGPLGEQRARAELLDWWNARG</sequence>
<dbReference type="STRING" id="479435.Kfla_7056"/>
<comment type="cofactor">
    <cofactor evidence="1">
        <name>Mg(2+)</name>
        <dbReference type="ChEBI" id="CHEBI:18420"/>
    </cofactor>
</comment>
<reference evidence="10 11" key="2">
    <citation type="journal article" date="2010" name="Stand. Genomic Sci.">
        <title>Complete genome sequence of Kribbella flavida type strain (IFO 14399).</title>
        <authorList>
            <person name="Pukall R."/>
            <person name="Lapidus A."/>
            <person name="Glavina Del Rio T."/>
            <person name="Copeland A."/>
            <person name="Tice H."/>
            <person name="Cheng J.-F."/>
            <person name="Lucas S."/>
            <person name="Chen F."/>
            <person name="Nolan M."/>
            <person name="LaButti K."/>
            <person name="Pati A."/>
            <person name="Ivanova N."/>
            <person name="Mavrommatis K."/>
            <person name="Mikhailova N."/>
            <person name="Pitluck S."/>
            <person name="Bruce D."/>
            <person name="Goodwin L."/>
            <person name="Land M."/>
            <person name="Hauser L."/>
            <person name="Chang Y.-J."/>
            <person name="Jeffries C.D."/>
            <person name="Chen A."/>
            <person name="Palaniappan K."/>
            <person name="Chain P."/>
            <person name="Rohde M."/>
            <person name="Goeker M."/>
            <person name="Bristow J."/>
            <person name="Eisen J.A."/>
            <person name="Markowitz V."/>
            <person name="Hugenholtz P."/>
            <person name="Kyrpides N.C."/>
            <person name="Klenk H.-P."/>
            <person name="Brettin T."/>
        </authorList>
    </citation>
    <scope>NUCLEOTIDE SEQUENCE [LARGE SCALE GENOMIC DNA]</scope>
    <source>
        <strain evidence="11">DSM 17836 / JCM 10339 / NBRC 14399</strain>
    </source>
</reference>
<evidence type="ECO:0000256" key="1">
    <source>
        <dbReference type="ARBA" id="ARBA00001946"/>
    </source>
</evidence>
<dbReference type="GO" id="GO:0046872">
    <property type="term" value="F:metal ion binding"/>
    <property type="evidence" value="ECO:0007669"/>
    <property type="project" value="UniProtKB-KW"/>
</dbReference>
<evidence type="ECO:0000256" key="5">
    <source>
        <dbReference type="ARBA" id="ARBA00022723"/>
    </source>
</evidence>
<dbReference type="Gene3D" id="3.30.460.10">
    <property type="entry name" value="Beta Polymerase, domain 2"/>
    <property type="match status" value="1"/>
</dbReference>
<dbReference type="PANTHER" id="PTHR46173">
    <property type="entry name" value="CCA TRNA NUCLEOTIDYLTRANSFERASE 1, MITOCHONDRIAL"/>
    <property type="match status" value="1"/>
</dbReference>
<dbReference type="InterPro" id="IPR014065">
    <property type="entry name" value="tRNA_adenylyltransferase"/>
</dbReference>
<evidence type="ECO:0000256" key="3">
    <source>
        <dbReference type="ARBA" id="ARBA00022694"/>
    </source>
</evidence>
<gene>
    <name evidence="10" type="ordered locus">Kfla_7056</name>
</gene>
<dbReference type="GO" id="GO:0000166">
    <property type="term" value="F:nucleotide binding"/>
    <property type="evidence" value="ECO:0007669"/>
    <property type="project" value="UniProtKB-KW"/>
</dbReference>
<protein>
    <submittedName>
        <fullName evidence="10">Polynucleotide adenylyltransferase/metal dependent phosphohydrolase</fullName>
    </submittedName>
</protein>
<dbReference type="NCBIfam" id="TIGR02692">
    <property type="entry name" value="tRNA_CCA_actino"/>
    <property type="match status" value="1"/>
</dbReference>
<dbReference type="AlphaFoldDB" id="D2Q533"/>
<evidence type="ECO:0000313" key="10">
    <source>
        <dbReference type="EMBL" id="ADB36044.1"/>
    </source>
</evidence>
<dbReference type="RefSeq" id="WP_012924596.1">
    <property type="nucleotide sequence ID" value="NC_013729.1"/>
</dbReference>
<dbReference type="SUPFAM" id="SSF81301">
    <property type="entry name" value="Nucleotidyltransferase"/>
    <property type="match status" value="1"/>
</dbReference>
<dbReference type="Proteomes" id="UP000007967">
    <property type="component" value="Chromosome"/>
</dbReference>
<evidence type="ECO:0000256" key="7">
    <source>
        <dbReference type="ARBA" id="ARBA00022842"/>
    </source>
</evidence>
<keyword evidence="11" id="KW-1185">Reference proteome</keyword>
<dbReference type="InterPro" id="IPR003607">
    <property type="entry name" value="HD/PDEase_dom"/>
</dbReference>
<dbReference type="InterPro" id="IPR043519">
    <property type="entry name" value="NT_sf"/>
</dbReference>
<dbReference type="GO" id="GO:0016779">
    <property type="term" value="F:nucleotidyltransferase activity"/>
    <property type="evidence" value="ECO:0007669"/>
    <property type="project" value="UniProtKB-KW"/>
</dbReference>
<feature type="coiled-coil region" evidence="8">
    <location>
        <begin position="394"/>
        <end position="421"/>
    </location>
</feature>
<name>D2Q533_KRIFD</name>
<dbReference type="GO" id="GO:0016787">
    <property type="term" value="F:hydrolase activity"/>
    <property type="evidence" value="ECO:0007669"/>
    <property type="project" value="UniProtKB-KW"/>
</dbReference>
<dbReference type="InterPro" id="IPR002646">
    <property type="entry name" value="PolA_pol_head_dom"/>
</dbReference>
<dbReference type="CDD" id="cd05398">
    <property type="entry name" value="NT_ClassII-CCAase"/>
    <property type="match status" value="1"/>
</dbReference>
<dbReference type="InterPro" id="IPR006675">
    <property type="entry name" value="HDIG_dom"/>
</dbReference>
<feature type="domain" description="HD" evidence="9">
    <location>
        <begin position="259"/>
        <end position="411"/>
    </location>
</feature>
<dbReference type="GO" id="GO:0008033">
    <property type="term" value="P:tRNA processing"/>
    <property type="evidence" value="ECO:0007669"/>
    <property type="project" value="UniProtKB-KW"/>
</dbReference>
<dbReference type="Pfam" id="PF01966">
    <property type="entry name" value="HD"/>
    <property type="match status" value="1"/>
</dbReference>
<dbReference type="SUPFAM" id="SSF81891">
    <property type="entry name" value="Poly A polymerase C-terminal region-like"/>
    <property type="match status" value="1"/>
</dbReference>
<evidence type="ECO:0000259" key="9">
    <source>
        <dbReference type="PROSITE" id="PS51831"/>
    </source>
</evidence>
<dbReference type="OrthoDB" id="9805698at2"/>
<dbReference type="CDD" id="cd00077">
    <property type="entry name" value="HDc"/>
    <property type="match status" value="1"/>
</dbReference>
<accession>D2Q533</accession>
<reference evidence="11" key="1">
    <citation type="submission" date="2009-09" db="EMBL/GenBank/DDBJ databases">
        <title>The complete genome of Kribbella flavida DSM 17836.</title>
        <authorList>
            <consortium name="US DOE Joint Genome Institute (JGI-PGF)"/>
            <person name="Lucas S."/>
            <person name="Copeland A."/>
            <person name="Lapidus A."/>
            <person name="Glavina del Rio T."/>
            <person name="Dalin E."/>
            <person name="Tice H."/>
            <person name="Bruce D."/>
            <person name="Goodwin L."/>
            <person name="Pitluck S."/>
            <person name="Kyrpides N."/>
            <person name="Mavromatis K."/>
            <person name="Ivanova N."/>
            <person name="Saunders E."/>
            <person name="Brettin T."/>
            <person name="Detter J.C."/>
            <person name="Han C."/>
            <person name="Larimer F."/>
            <person name="Land M."/>
            <person name="Hauser L."/>
            <person name="Markowitz V."/>
            <person name="Cheng J.-F."/>
            <person name="Hugenholtz P."/>
            <person name="Woyke T."/>
            <person name="Wu D."/>
            <person name="Pukall R."/>
            <person name="Klenk H.-P."/>
            <person name="Eisen J.A."/>
        </authorList>
    </citation>
    <scope>NUCLEOTIDE SEQUENCE [LARGE SCALE GENOMIC DNA]</scope>
    <source>
        <strain evidence="11">DSM 17836 / JCM 10339 / NBRC 14399</strain>
    </source>
</reference>
<proteinExistence type="predicted"/>
<dbReference type="EMBL" id="CP001736">
    <property type="protein sequence ID" value="ADB36044.1"/>
    <property type="molecule type" value="Genomic_DNA"/>
</dbReference>
<evidence type="ECO:0000256" key="6">
    <source>
        <dbReference type="ARBA" id="ARBA00022741"/>
    </source>
</evidence>
<dbReference type="Pfam" id="PF12627">
    <property type="entry name" value="PolyA_pol_RNAbd"/>
    <property type="match status" value="1"/>
</dbReference>
<keyword evidence="3" id="KW-0819">tRNA processing</keyword>
<dbReference type="PANTHER" id="PTHR46173:SF1">
    <property type="entry name" value="CCA TRNA NUCLEOTIDYLTRANSFERASE 1, MITOCHONDRIAL"/>
    <property type="match status" value="1"/>
</dbReference>
<evidence type="ECO:0000256" key="4">
    <source>
        <dbReference type="ARBA" id="ARBA00022695"/>
    </source>
</evidence>
<dbReference type="Pfam" id="PF01743">
    <property type="entry name" value="PolyA_pol"/>
    <property type="match status" value="1"/>
</dbReference>
<organism evidence="10 11">
    <name type="scientific">Kribbella flavida (strain DSM 17836 / JCM 10339 / NBRC 14399)</name>
    <dbReference type="NCBI Taxonomy" id="479435"/>
    <lineage>
        <taxon>Bacteria</taxon>
        <taxon>Bacillati</taxon>
        <taxon>Actinomycetota</taxon>
        <taxon>Actinomycetes</taxon>
        <taxon>Propionibacteriales</taxon>
        <taxon>Kribbellaceae</taxon>
        <taxon>Kribbella</taxon>
    </lineage>
</organism>
<dbReference type="eggNOG" id="COG0617">
    <property type="taxonomic scope" value="Bacteria"/>
</dbReference>
<dbReference type="InterPro" id="IPR006674">
    <property type="entry name" value="HD_domain"/>
</dbReference>
<dbReference type="GO" id="GO:0000049">
    <property type="term" value="F:tRNA binding"/>
    <property type="evidence" value="ECO:0007669"/>
    <property type="project" value="TreeGrafter"/>
</dbReference>
<dbReference type="PROSITE" id="PS51831">
    <property type="entry name" value="HD"/>
    <property type="match status" value="1"/>
</dbReference>
<evidence type="ECO:0000313" key="11">
    <source>
        <dbReference type="Proteomes" id="UP000007967"/>
    </source>
</evidence>
<dbReference type="InterPro" id="IPR050264">
    <property type="entry name" value="Bact_CCA-adding_enz_type3_sf"/>
</dbReference>
<keyword evidence="5" id="KW-0479">Metal-binding</keyword>
<keyword evidence="6" id="KW-0547">Nucleotide-binding</keyword>
<evidence type="ECO:0000256" key="8">
    <source>
        <dbReference type="SAM" id="Coils"/>
    </source>
</evidence>
<dbReference type="HOGENOM" id="CLU_015961_6_1_11"/>
<keyword evidence="2 10" id="KW-0808">Transferase</keyword>
<dbReference type="Gene3D" id="1.10.3090.10">
    <property type="entry name" value="cca-adding enzyme, domain 2"/>
    <property type="match status" value="1"/>
</dbReference>
<evidence type="ECO:0000256" key="2">
    <source>
        <dbReference type="ARBA" id="ARBA00022679"/>
    </source>
</evidence>
<keyword evidence="10" id="KW-0378">Hydrolase</keyword>
<keyword evidence="7" id="KW-0460">Magnesium</keyword>